<name>A0A099KR40_COLPS</name>
<dbReference type="PATRIC" id="fig|28229.3.peg.2519"/>
<dbReference type="EMBL" id="JQEC01000033">
    <property type="protein sequence ID" value="KGJ92377.1"/>
    <property type="molecule type" value="Genomic_DNA"/>
</dbReference>
<dbReference type="SUPFAM" id="SSF53067">
    <property type="entry name" value="Actin-like ATPase domain"/>
    <property type="match status" value="1"/>
</dbReference>
<accession>A0A099KR40</accession>
<organism evidence="1 2">
    <name type="scientific">Colwellia psychrerythraea</name>
    <name type="common">Vibrio psychroerythus</name>
    <dbReference type="NCBI Taxonomy" id="28229"/>
    <lineage>
        <taxon>Bacteria</taxon>
        <taxon>Pseudomonadati</taxon>
        <taxon>Pseudomonadota</taxon>
        <taxon>Gammaproteobacteria</taxon>
        <taxon>Alteromonadales</taxon>
        <taxon>Colwelliaceae</taxon>
        <taxon>Colwellia</taxon>
    </lineage>
</organism>
<protein>
    <recommendedName>
        <fullName evidence="3">MSHA biogenesis protein MshI</fullName>
    </recommendedName>
</protein>
<proteinExistence type="predicted"/>
<dbReference type="InterPro" id="IPR043129">
    <property type="entry name" value="ATPase_NBD"/>
</dbReference>
<dbReference type="Gene3D" id="3.30.420.40">
    <property type="match status" value="2"/>
</dbReference>
<sequence length="323" mass="35744">MSFLTKISQMFAKNKSSQRLGIAFQQQGVSLCSVPVQASDVTAGDNISAKVLFQHEKTSSANFSKTIQKLHDDFELSGDANIVLSEAQSQVVQVDKPNLPENEINSALKWKIKDLVTIPPDNMVLDYYDAPVLAGGKKKINVVCAPKDELRILVAATEQGSVKISKITTQEFAFANLLVAKNEANLLVCQQPNEEITLLIVKQKKIYFQRRLRGFAQIGSKTAEELSFSIIDDISLEIQRSTDYFERQLKQAPIKEIKVLLPIKLENVFIEKLAENSAVPVSLLEIPSPYHQHREFGAAIGASLEDIADTKEAEVLAGVPYDS</sequence>
<reference evidence="1 2" key="1">
    <citation type="submission" date="2014-08" db="EMBL/GenBank/DDBJ databases">
        <title>Genomic and Phenotypic Diversity of Colwellia psychrerythraea strains from Disparate Marine Basins.</title>
        <authorList>
            <person name="Techtmann S.M."/>
            <person name="Stelling S.C."/>
            <person name="Utturkar S.M."/>
            <person name="Alshibli N."/>
            <person name="Harris A."/>
            <person name="Brown S.D."/>
            <person name="Hazen T.C."/>
        </authorList>
    </citation>
    <scope>NUCLEOTIDE SEQUENCE [LARGE SCALE GENOMIC DNA]</scope>
    <source>
        <strain evidence="1 2">GAB14E</strain>
    </source>
</reference>
<evidence type="ECO:0000313" key="2">
    <source>
        <dbReference type="Proteomes" id="UP000029868"/>
    </source>
</evidence>
<gene>
    <name evidence="1" type="ORF">GAB14E_0499</name>
</gene>
<dbReference type="Proteomes" id="UP000029868">
    <property type="component" value="Unassembled WGS sequence"/>
</dbReference>
<comment type="caution">
    <text evidence="1">The sequence shown here is derived from an EMBL/GenBank/DDBJ whole genome shotgun (WGS) entry which is preliminary data.</text>
</comment>
<evidence type="ECO:0000313" key="1">
    <source>
        <dbReference type="EMBL" id="KGJ92377.1"/>
    </source>
</evidence>
<dbReference type="Gene3D" id="3.30.1490.300">
    <property type="match status" value="1"/>
</dbReference>
<dbReference type="AlphaFoldDB" id="A0A099KR40"/>
<evidence type="ECO:0008006" key="3">
    <source>
        <dbReference type="Google" id="ProtNLM"/>
    </source>
</evidence>